<evidence type="ECO:0000256" key="1">
    <source>
        <dbReference type="SAM" id="Phobius"/>
    </source>
</evidence>
<geneLocation type="mitochondrion" evidence="2"/>
<protein>
    <submittedName>
        <fullName evidence="2">ATP synthase F0 subunit 8</fullName>
    </submittedName>
</protein>
<dbReference type="EMBL" id="KU878411">
    <property type="protein sequence ID" value="AND97137.1"/>
    <property type="molecule type" value="Genomic_DNA"/>
</dbReference>
<proteinExistence type="predicted"/>
<sequence>MPQLSPLNWVFLFLLFWGVIFLVFSMMWWESKVSYLVSKLSPKAVKHFFKENKWIW</sequence>
<reference evidence="2" key="1">
    <citation type="journal article" date="2016" name="Mitochondrial DNA Part B Resour">
        <title>The complete mitochondrial genome of the viviparous freshwater snail Tylomelania sarasinorum (Caenogastropoda: Cerithioidea).</title>
        <authorList>
            <person name="Hilgers L."/>
            <person name="Grau J.H."/>
            <person name="Pfaender J."/>
            <person name="von Rintelen T."/>
        </authorList>
    </citation>
    <scope>NUCLEOTIDE SEQUENCE</scope>
</reference>
<dbReference type="RefSeq" id="YP_009255703.1">
    <property type="nucleotide sequence ID" value="NC_030263.1"/>
</dbReference>
<dbReference type="CTD" id="4509"/>
<organism evidence="2">
    <name type="scientific">Tylomelania sarasinorum</name>
    <dbReference type="NCBI Taxonomy" id="232253"/>
    <lineage>
        <taxon>Eukaryota</taxon>
        <taxon>Metazoa</taxon>
        <taxon>Spiralia</taxon>
        <taxon>Lophotrochozoa</taxon>
        <taxon>Mollusca</taxon>
        <taxon>Gastropoda</taxon>
        <taxon>Caenogastropoda</taxon>
        <taxon>Sorbeoconcha</taxon>
        <taxon>Cerithioidea</taxon>
        <taxon>Pachychilidae</taxon>
        <taxon>Tylomelania</taxon>
    </lineage>
</organism>
<feature type="transmembrane region" description="Helical" evidence="1">
    <location>
        <begin position="6"/>
        <end position="29"/>
    </location>
</feature>
<name>A0A2Z1Q3H3_9CAEN</name>
<keyword evidence="1" id="KW-0812">Transmembrane</keyword>
<keyword evidence="1" id="KW-0472">Membrane</keyword>
<dbReference type="GeneID" id="27922987"/>
<accession>A0A2Z1Q3H3</accession>
<gene>
    <name evidence="2" type="primary">ATP8</name>
</gene>
<keyword evidence="2" id="KW-0496">Mitochondrion</keyword>
<dbReference type="AlphaFoldDB" id="A0A2Z1Q3H3"/>
<evidence type="ECO:0000313" key="2">
    <source>
        <dbReference type="EMBL" id="AND97137.1"/>
    </source>
</evidence>
<keyword evidence="1" id="KW-1133">Transmembrane helix</keyword>